<proteinExistence type="predicted"/>
<sequence length="162" mass="16697">MADDEAPAGPTPTVRARVGWAVVTLGLVGLTLYLLWQGGSAIWDAAVLAARGETVSARVVEVDLNTKLGMPDELVVLPGGATVPVEIATRREDIGVGAVVDVVVDPDAPDRAALASDGWPWLATLMPLFLAPWVALSALVTLGPALGVRTSDPSEQEAAGEP</sequence>
<evidence type="ECO:0000313" key="2">
    <source>
        <dbReference type="EMBL" id="MEJ2890451.1"/>
    </source>
</evidence>
<evidence type="ECO:0000313" key="3">
    <source>
        <dbReference type="Proteomes" id="UP001370100"/>
    </source>
</evidence>
<evidence type="ECO:0000256" key="1">
    <source>
        <dbReference type="SAM" id="Phobius"/>
    </source>
</evidence>
<keyword evidence="1" id="KW-1133">Transmembrane helix</keyword>
<gene>
    <name evidence="2" type="ORF">WCD41_28610</name>
</gene>
<organism evidence="2 3">
    <name type="scientific">Actinomycetospora aeridis</name>
    <dbReference type="NCBI Taxonomy" id="3129231"/>
    <lineage>
        <taxon>Bacteria</taxon>
        <taxon>Bacillati</taxon>
        <taxon>Actinomycetota</taxon>
        <taxon>Actinomycetes</taxon>
        <taxon>Pseudonocardiales</taxon>
        <taxon>Pseudonocardiaceae</taxon>
        <taxon>Actinomycetospora</taxon>
    </lineage>
</organism>
<feature type="transmembrane region" description="Helical" evidence="1">
    <location>
        <begin position="18"/>
        <end position="36"/>
    </location>
</feature>
<keyword evidence="3" id="KW-1185">Reference proteome</keyword>
<comment type="caution">
    <text evidence="2">The sequence shown here is derived from an EMBL/GenBank/DDBJ whole genome shotgun (WGS) entry which is preliminary data.</text>
</comment>
<keyword evidence="1" id="KW-0472">Membrane</keyword>
<name>A0ABU8NDK8_9PSEU</name>
<keyword evidence="1" id="KW-0812">Transmembrane</keyword>
<feature type="transmembrane region" description="Helical" evidence="1">
    <location>
        <begin position="119"/>
        <end position="142"/>
    </location>
</feature>
<protein>
    <submittedName>
        <fullName evidence="2">DUF3592 domain-containing protein</fullName>
    </submittedName>
</protein>
<dbReference type="Proteomes" id="UP001370100">
    <property type="component" value="Unassembled WGS sequence"/>
</dbReference>
<dbReference type="RefSeq" id="WP_337718648.1">
    <property type="nucleotide sequence ID" value="NZ_JBBEGL010000013.1"/>
</dbReference>
<accession>A0ABU8NDK8</accession>
<dbReference type="EMBL" id="JBBEGL010000013">
    <property type="protein sequence ID" value="MEJ2890451.1"/>
    <property type="molecule type" value="Genomic_DNA"/>
</dbReference>
<reference evidence="2 3" key="1">
    <citation type="submission" date="2024-03" db="EMBL/GenBank/DDBJ databases">
        <title>Actinomycetospora sp. OC33-EN06, a novel actinomycete isolated from wild orchid (Aerides multiflora).</title>
        <authorList>
            <person name="Suriyachadkun C."/>
        </authorList>
    </citation>
    <scope>NUCLEOTIDE SEQUENCE [LARGE SCALE GENOMIC DNA]</scope>
    <source>
        <strain evidence="2 3">OC33-EN06</strain>
    </source>
</reference>